<keyword evidence="2" id="KW-1185">Reference proteome</keyword>
<reference evidence="1 2" key="1">
    <citation type="submission" date="2023-02" db="EMBL/GenBank/DDBJ databases">
        <title>LHISI_Scaffold_Assembly.</title>
        <authorList>
            <person name="Stuart O.P."/>
            <person name="Cleave R."/>
            <person name="Magrath M.J.L."/>
            <person name="Mikheyev A.S."/>
        </authorList>
    </citation>
    <scope>NUCLEOTIDE SEQUENCE [LARGE SCALE GENOMIC DNA]</scope>
    <source>
        <strain evidence="1">Daus_M_001</strain>
        <tissue evidence="1">Leg muscle</tissue>
    </source>
</reference>
<evidence type="ECO:0000313" key="1">
    <source>
        <dbReference type="EMBL" id="KAJ8896086.1"/>
    </source>
</evidence>
<gene>
    <name evidence="1" type="ORF">PR048_001428</name>
</gene>
<protein>
    <submittedName>
        <fullName evidence="1">Uncharacterized protein</fullName>
    </submittedName>
</protein>
<dbReference type="EMBL" id="JARBHB010000001">
    <property type="protein sequence ID" value="KAJ8896086.1"/>
    <property type="molecule type" value="Genomic_DNA"/>
</dbReference>
<evidence type="ECO:0000313" key="2">
    <source>
        <dbReference type="Proteomes" id="UP001159363"/>
    </source>
</evidence>
<accession>A0ABQ9IHG8</accession>
<comment type="caution">
    <text evidence="1">The sequence shown here is derived from an EMBL/GenBank/DDBJ whole genome shotgun (WGS) entry which is preliminary data.</text>
</comment>
<proteinExistence type="predicted"/>
<organism evidence="1 2">
    <name type="scientific">Dryococelus australis</name>
    <dbReference type="NCBI Taxonomy" id="614101"/>
    <lineage>
        <taxon>Eukaryota</taxon>
        <taxon>Metazoa</taxon>
        <taxon>Ecdysozoa</taxon>
        <taxon>Arthropoda</taxon>
        <taxon>Hexapoda</taxon>
        <taxon>Insecta</taxon>
        <taxon>Pterygota</taxon>
        <taxon>Neoptera</taxon>
        <taxon>Polyneoptera</taxon>
        <taxon>Phasmatodea</taxon>
        <taxon>Verophasmatodea</taxon>
        <taxon>Anareolatae</taxon>
        <taxon>Phasmatidae</taxon>
        <taxon>Eurycanthinae</taxon>
        <taxon>Dryococelus</taxon>
    </lineage>
</organism>
<dbReference type="Proteomes" id="UP001159363">
    <property type="component" value="Chromosome 1"/>
</dbReference>
<name>A0ABQ9IHG8_9NEOP</name>
<sequence>MVSTWSTAKDEKNVQTISESDADAVMCDMFLVIQGYVGVSSSHGPLGDIPMDHNDFRVLVNGEIINHEYVDYSPSQGSEFCASCKLIRWCISVYNIWFH</sequence>